<accession>A0A9W4T250</accession>
<gene>
    <name evidence="1" type="ORF">FWILDA_LOCUS14236</name>
</gene>
<proteinExistence type="predicted"/>
<feature type="non-terminal residue" evidence="1">
    <location>
        <position position="58"/>
    </location>
</feature>
<sequence>MAELYDQVSQYIGFEPNEICLLITEEDRQMFQRIISEQEGMEDIIIDDYQFLLQHSYN</sequence>
<evidence type="ECO:0000313" key="1">
    <source>
        <dbReference type="EMBL" id="CAI2189754.1"/>
    </source>
</evidence>
<dbReference type="Proteomes" id="UP001153678">
    <property type="component" value="Unassembled WGS sequence"/>
</dbReference>
<dbReference type="EMBL" id="CAMKVN010006024">
    <property type="protein sequence ID" value="CAI2189754.1"/>
    <property type="molecule type" value="Genomic_DNA"/>
</dbReference>
<comment type="caution">
    <text evidence="1">The sequence shown here is derived from an EMBL/GenBank/DDBJ whole genome shotgun (WGS) entry which is preliminary data.</text>
</comment>
<dbReference type="AlphaFoldDB" id="A0A9W4T250"/>
<reference evidence="1" key="1">
    <citation type="submission" date="2022-08" db="EMBL/GenBank/DDBJ databases">
        <authorList>
            <person name="Kallberg Y."/>
            <person name="Tangrot J."/>
            <person name="Rosling A."/>
        </authorList>
    </citation>
    <scope>NUCLEOTIDE SEQUENCE</scope>
    <source>
        <strain evidence="1">Wild A</strain>
    </source>
</reference>
<evidence type="ECO:0000313" key="2">
    <source>
        <dbReference type="Proteomes" id="UP001153678"/>
    </source>
</evidence>
<protein>
    <submittedName>
        <fullName evidence="1">605_t:CDS:1</fullName>
    </submittedName>
</protein>
<keyword evidence="2" id="KW-1185">Reference proteome</keyword>
<dbReference type="OrthoDB" id="2386437at2759"/>
<organism evidence="1 2">
    <name type="scientific">Funneliformis geosporum</name>
    <dbReference type="NCBI Taxonomy" id="1117311"/>
    <lineage>
        <taxon>Eukaryota</taxon>
        <taxon>Fungi</taxon>
        <taxon>Fungi incertae sedis</taxon>
        <taxon>Mucoromycota</taxon>
        <taxon>Glomeromycotina</taxon>
        <taxon>Glomeromycetes</taxon>
        <taxon>Glomerales</taxon>
        <taxon>Glomeraceae</taxon>
        <taxon>Funneliformis</taxon>
    </lineage>
</organism>
<name>A0A9W4T250_9GLOM</name>